<gene>
    <name evidence="1" type="ORF">SEMRO_80_G042980.1</name>
</gene>
<evidence type="ECO:0000313" key="1">
    <source>
        <dbReference type="EMBL" id="CAB9500269.1"/>
    </source>
</evidence>
<dbReference type="Proteomes" id="UP001153069">
    <property type="component" value="Unassembled WGS sequence"/>
</dbReference>
<sequence length="230" mass="25530">MTSRMIIGRNNMAVVALQQGRHRDALGMLRTATMQLNELYQRGEDDDEKVVMRTGADGKARVSCRSLRSCDIGTSGPAQSSNVDDDCLSMFRRAIVLSRRETSLPVIASSVLYNLGLCEHVIGANLNISRKIVAALKFYKMSYQIIEENRHRCSFGDLLVLAVINNIADVSSTLQDSNKSRRWFKFLARILGVANSNSRSLPALDEADYAFFYMNAMLHDGEMLNVAAAA</sequence>
<accession>A0A9N8DIE1</accession>
<dbReference type="OrthoDB" id="55918at2759"/>
<reference evidence="1" key="1">
    <citation type="submission" date="2020-06" db="EMBL/GenBank/DDBJ databases">
        <authorList>
            <consortium name="Plant Systems Biology data submission"/>
        </authorList>
    </citation>
    <scope>NUCLEOTIDE SEQUENCE</scope>
    <source>
        <strain evidence="1">D6</strain>
    </source>
</reference>
<protein>
    <submittedName>
        <fullName evidence="1">Uncharacterized protein</fullName>
    </submittedName>
</protein>
<comment type="caution">
    <text evidence="1">The sequence shown here is derived from an EMBL/GenBank/DDBJ whole genome shotgun (WGS) entry which is preliminary data.</text>
</comment>
<dbReference type="AlphaFoldDB" id="A0A9N8DIE1"/>
<organism evidence="1 2">
    <name type="scientific">Seminavis robusta</name>
    <dbReference type="NCBI Taxonomy" id="568900"/>
    <lineage>
        <taxon>Eukaryota</taxon>
        <taxon>Sar</taxon>
        <taxon>Stramenopiles</taxon>
        <taxon>Ochrophyta</taxon>
        <taxon>Bacillariophyta</taxon>
        <taxon>Bacillariophyceae</taxon>
        <taxon>Bacillariophycidae</taxon>
        <taxon>Naviculales</taxon>
        <taxon>Naviculaceae</taxon>
        <taxon>Seminavis</taxon>
    </lineage>
</organism>
<evidence type="ECO:0000313" key="2">
    <source>
        <dbReference type="Proteomes" id="UP001153069"/>
    </source>
</evidence>
<name>A0A9N8DIE1_9STRA</name>
<dbReference type="EMBL" id="CAICTM010000079">
    <property type="protein sequence ID" value="CAB9500269.1"/>
    <property type="molecule type" value="Genomic_DNA"/>
</dbReference>
<keyword evidence="2" id="KW-1185">Reference proteome</keyword>
<proteinExistence type="predicted"/>